<proteinExistence type="predicted"/>
<evidence type="ECO:0000313" key="2">
    <source>
        <dbReference type="EMBL" id="TCW31805.1"/>
    </source>
</evidence>
<keyword evidence="3" id="KW-1185">Reference proteome</keyword>
<dbReference type="EMBL" id="SMDA01000004">
    <property type="protein sequence ID" value="TCW31805.1"/>
    <property type="molecule type" value="Genomic_DNA"/>
</dbReference>
<comment type="caution">
    <text evidence="2">The sequence shown here is derived from an EMBL/GenBank/DDBJ whole genome shotgun (WGS) entry which is preliminary data.</text>
</comment>
<protein>
    <submittedName>
        <fullName evidence="2">NurA domain-containing protein</fullName>
    </submittedName>
</protein>
<organism evidence="2 3">
    <name type="scientific">Gulbenkiania mobilis</name>
    <dbReference type="NCBI Taxonomy" id="397457"/>
    <lineage>
        <taxon>Bacteria</taxon>
        <taxon>Pseudomonadati</taxon>
        <taxon>Pseudomonadota</taxon>
        <taxon>Betaproteobacteria</taxon>
        <taxon>Neisseriales</taxon>
        <taxon>Chromobacteriaceae</taxon>
        <taxon>Gulbenkiania</taxon>
    </lineage>
</organism>
<accession>A0ABY2CXH3</accession>
<dbReference type="Pfam" id="PF09376">
    <property type="entry name" value="NurA"/>
    <property type="match status" value="1"/>
</dbReference>
<sequence length="474" mass="54100">MPFVNEFAQHKILGRFTENPEIKKLLENFKEPEYPEDERACGCMIERNQWKPRYVVAIDGSHQELQYDQGFPGAELSFISIATVLIKVEKLIEASSKTTIDPVEFNQVQSSYPLTAVLPSSNMIHVDFPDARSSFRSSWYELLKNTRPADKSETLLETYEALLAWKPTESELQCPLMDLCETKDSFKPDYSKGKCACGKYDVYLTDSLRIHERFTDSNSNGESFGEVMRVLEHLLLVGFLRHMERLCQDSGNWSMFEDTAIVMDGSLAVFGHPAWLSQAIKLELARLNKLVRDKTGKDMLVFGIEKSGRFFDHWCRLDTKSKRDFELERKLAAEEQIDPDEFRVYQPGRIPKQSVMLIDDQYIKKYIVPSESDKPHGKDTYYGRPFLYKTSTGAMIVGISAILSPEQDDRKKASPELFPRLADALDLLDLLVSMRYPNAVIPLIAAHSEAAIPLKMGEKVLDMLAREHVGINNT</sequence>
<evidence type="ECO:0000259" key="1">
    <source>
        <dbReference type="Pfam" id="PF09376"/>
    </source>
</evidence>
<reference evidence="2 3" key="1">
    <citation type="submission" date="2019-03" db="EMBL/GenBank/DDBJ databases">
        <title>Genomic Encyclopedia of Type Strains, Phase IV (KMG-IV): sequencing the most valuable type-strain genomes for metagenomic binning, comparative biology and taxonomic classification.</title>
        <authorList>
            <person name="Goeker M."/>
        </authorList>
    </citation>
    <scope>NUCLEOTIDE SEQUENCE [LARGE SCALE GENOMIC DNA]</scope>
    <source>
        <strain evidence="2 3">DSM 18507</strain>
    </source>
</reference>
<evidence type="ECO:0000313" key="3">
    <source>
        <dbReference type="Proteomes" id="UP000294801"/>
    </source>
</evidence>
<dbReference type="InterPro" id="IPR018977">
    <property type="entry name" value="NurA_domain"/>
</dbReference>
<name>A0ABY2CXH3_GULMO</name>
<dbReference type="Proteomes" id="UP000294801">
    <property type="component" value="Unassembled WGS sequence"/>
</dbReference>
<gene>
    <name evidence="2" type="ORF">EV669_104173</name>
</gene>
<feature type="domain" description="NurA" evidence="1">
    <location>
        <begin position="55"/>
        <end position="452"/>
    </location>
</feature>
<dbReference type="RefSeq" id="WP_132098322.1">
    <property type="nucleotide sequence ID" value="NZ_SMDA01000004.1"/>
</dbReference>